<dbReference type="AlphaFoldDB" id="A0A4S4LBW6"/>
<accession>A0A4S4LBW6</accession>
<evidence type="ECO:0000313" key="1">
    <source>
        <dbReference type="EMBL" id="THH07150.1"/>
    </source>
</evidence>
<feature type="non-terminal residue" evidence="1">
    <location>
        <position position="1"/>
    </location>
</feature>
<dbReference type="SUPFAM" id="SSF49899">
    <property type="entry name" value="Concanavalin A-like lectins/glucanases"/>
    <property type="match status" value="1"/>
</dbReference>
<dbReference type="OrthoDB" id="4781at2759"/>
<keyword evidence="2" id="KW-1185">Reference proteome</keyword>
<gene>
    <name evidence="1" type="ORF">EW146_g9404</name>
</gene>
<evidence type="ECO:0000313" key="2">
    <source>
        <dbReference type="Proteomes" id="UP000310158"/>
    </source>
</evidence>
<dbReference type="Gene3D" id="2.60.120.200">
    <property type="match status" value="1"/>
</dbReference>
<evidence type="ECO:0008006" key="3">
    <source>
        <dbReference type="Google" id="ProtNLM"/>
    </source>
</evidence>
<comment type="caution">
    <text evidence="1">The sequence shown here is derived from an EMBL/GenBank/DDBJ whole genome shotgun (WGS) entry which is preliminary data.</text>
</comment>
<name>A0A4S4LBW6_9AGAM</name>
<dbReference type="Proteomes" id="UP000310158">
    <property type="component" value="Unassembled WGS sequence"/>
</dbReference>
<organism evidence="1 2">
    <name type="scientific">Bondarzewia mesenterica</name>
    <dbReference type="NCBI Taxonomy" id="1095465"/>
    <lineage>
        <taxon>Eukaryota</taxon>
        <taxon>Fungi</taxon>
        <taxon>Dikarya</taxon>
        <taxon>Basidiomycota</taxon>
        <taxon>Agaricomycotina</taxon>
        <taxon>Agaricomycetes</taxon>
        <taxon>Russulales</taxon>
        <taxon>Bondarzewiaceae</taxon>
        <taxon>Bondarzewia</taxon>
    </lineage>
</organism>
<sequence>ATLDLRVQGSGGKSFWDRGKFPQTAANGTAEVVVQNPYGEGGAAAPFDQNFYLILDLAAGGTSGWFPDQPCPAIDADVLNHELSRAHVAAMVDFAKAQSTWYATWPQSDDDRAFRIDYVKMWSLC</sequence>
<protein>
    <recommendedName>
        <fullName evidence="3">GH16 domain-containing protein</fullName>
    </recommendedName>
</protein>
<dbReference type="EMBL" id="SGPL01000805">
    <property type="protein sequence ID" value="THH07150.1"/>
    <property type="molecule type" value="Genomic_DNA"/>
</dbReference>
<proteinExistence type="predicted"/>
<dbReference type="InterPro" id="IPR013320">
    <property type="entry name" value="ConA-like_dom_sf"/>
</dbReference>
<reference evidence="1 2" key="1">
    <citation type="submission" date="2019-02" db="EMBL/GenBank/DDBJ databases">
        <title>Genome sequencing of the rare red list fungi Bondarzewia mesenterica.</title>
        <authorList>
            <person name="Buettner E."/>
            <person name="Kellner H."/>
        </authorList>
    </citation>
    <scope>NUCLEOTIDE SEQUENCE [LARGE SCALE GENOMIC DNA]</scope>
    <source>
        <strain evidence="1 2">DSM 108281</strain>
    </source>
</reference>